<dbReference type="OrthoDB" id="266518at2759"/>
<dbReference type="GO" id="GO:0016020">
    <property type="term" value="C:membrane"/>
    <property type="evidence" value="ECO:0007669"/>
    <property type="project" value="UniProtKB-SubCell"/>
</dbReference>
<organism evidence="6 7">
    <name type="scientific">Raphidocelis subcapitata</name>
    <dbReference type="NCBI Taxonomy" id="307507"/>
    <lineage>
        <taxon>Eukaryota</taxon>
        <taxon>Viridiplantae</taxon>
        <taxon>Chlorophyta</taxon>
        <taxon>core chlorophytes</taxon>
        <taxon>Chlorophyceae</taxon>
        <taxon>CS clade</taxon>
        <taxon>Sphaeropleales</taxon>
        <taxon>Selenastraceae</taxon>
        <taxon>Raphidocelis</taxon>
    </lineage>
</organism>
<reference evidence="6 7" key="1">
    <citation type="journal article" date="2018" name="Sci. Rep.">
        <title>Raphidocelis subcapitata (=Pseudokirchneriella subcapitata) provides an insight into genome evolution and environmental adaptations in the Sphaeropleales.</title>
        <authorList>
            <person name="Suzuki S."/>
            <person name="Yamaguchi H."/>
            <person name="Nakajima N."/>
            <person name="Kawachi M."/>
        </authorList>
    </citation>
    <scope>NUCLEOTIDE SEQUENCE [LARGE SCALE GENOMIC DNA]</scope>
    <source>
        <strain evidence="6 7">NIES-35</strain>
    </source>
</reference>
<keyword evidence="3 5" id="KW-1133">Transmembrane helix</keyword>
<evidence type="ECO:0000313" key="7">
    <source>
        <dbReference type="Proteomes" id="UP000247498"/>
    </source>
</evidence>
<evidence type="ECO:0000256" key="3">
    <source>
        <dbReference type="ARBA" id="ARBA00022989"/>
    </source>
</evidence>
<dbReference type="FunCoup" id="A0A2V0PNM7">
    <property type="interactions" value="960"/>
</dbReference>
<dbReference type="InParanoid" id="A0A2V0PNM7"/>
<dbReference type="InterPro" id="IPR059112">
    <property type="entry name" value="CysZ/EI24"/>
</dbReference>
<keyword evidence="2 5" id="KW-0812">Transmembrane</keyword>
<keyword evidence="7" id="KW-1185">Reference proteome</keyword>
<evidence type="ECO:0000256" key="1">
    <source>
        <dbReference type="ARBA" id="ARBA00004141"/>
    </source>
</evidence>
<dbReference type="GO" id="GO:0016236">
    <property type="term" value="P:macroautophagy"/>
    <property type="evidence" value="ECO:0007669"/>
    <property type="project" value="TreeGrafter"/>
</dbReference>
<comment type="caution">
    <text evidence="6">The sequence shown here is derived from an EMBL/GenBank/DDBJ whole genome shotgun (WGS) entry which is preliminary data.</text>
</comment>
<name>A0A2V0PNM7_9CHLO</name>
<dbReference type="STRING" id="307507.A0A2V0PNM7"/>
<evidence type="ECO:0000256" key="2">
    <source>
        <dbReference type="ARBA" id="ARBA00022692"/>
    </source>
</evidence>
<dbReference type="GO" id="GO:0005783">
    <property type="term" value="C:endoplasmic reticulum"/>
    <property type="evidence" value="ECO:0007669"/>
    <property type="project" value="TreeGrafter"/>
</dbReference>
<sequence>MQPAPRGAGLLQQTAALWWSGVWDALQLQRCVVFCVLDSSGVILSKAGKVLLVNGGVYLASVLWHEHVVGPATDWLLQTYAAPAFGPAAAATLRRALDALLHASWLLPVYVITLLVSCMWYQQMAVAAFEVKRQQQQIQQQQIQQPQDGAPDGGGGATVLATSPPLSPFAARALGLDARRASDAGGATGNSGSGGGGGSGAAAALEGVAQEAYRVVFFLIFSLEVLAISWLPLIGAVANVLFLSWLYAFYCFDYCWSLQGVPLPERLSFFERRWAFFAGFGLPCMLPTLLLPYHVGCALVNLLFPVFVLVACGSDPAGKHSCLGWDTASGRMPIFGMALRPTAAVIGALMRRLAARARR</sequence>
<keyword evidence="4 5" id="KW-0472">Membrane</keyword>
<dbReference type="PANTHER" id="PTHR21389:SF0">
    <property type="entry name" value="ETOPOSIDE-INDUCED PROTEIN 2.4 HOMOLOG"/>
    <property type="match status" value="1"/>
</dbReference>
<proteinExistence type="predicted"/>
<protein>
    <submittedName>
        <fullName evidence="6">Uncharacterized protein</fullName>
    </submittedName>
</protein>
<dbReference type="Pfam" id="PF07264">
    <property type="entry name" value="EI24"/>
    <property type="match status" value="1"/>
</dbReference>
<evidence type="ECO:0000256" key="4">
    <source>
        <dbReference type="ARBA" id="ARBA00023136"/>
    </source>
</evidence>
<dbReference type="Proteomes" id="UP000247498">
    <property type="component" value="Unassembled WGS sequence"/>
</dbReference>
<accession>A0A2V0PNM7</accession>
<dbReference type="AlphaFoldDB" id="A0A2V0PNM7"/>
<comment type="subcellular location">
    <subcellularLocation>
        <location evidence="1">Membrane</location>
        <topology evidence="1">Multi-pass membrane protein</topology>
    </subcellularLocation>
</comment>
<evidence type="ECO:0000313" key="6">
    <source>
        <dbReference type="EMBL" id="GBF99027.1"/>
    </source>
</evidence>
<dbReference type="EMBL" id="BDRX01000143">
    <property type="protein sequence ID" value="GBF99027.1"/>
    <property type="molecule type" value="Genomic_DNA"/>
</dbReference>
<feature type="transmembrane region" description="Helical" evidence="5">
    <location>
        <begin position="334"/>
        <end position="354"/>
    </location>
</feature>
<evidence type="ECO:0000256" key="5">
    <source>
        <dbReference type="SAM" id="Phobius"/>
    </source>
</evidence>
<gene>
    <name evidence="6" type="ORF">Rsub_11972</name>
</gene>
<dbReference type="PANTHER" id="PTHR21389">
    <property type="entry name" value="P53 INDUCED PROTEIN"/>
    <property type="match status" value="1"/>
</dbReference>